<keyword evidence="1" id="KW-1133">Transmembrane helix</keyword>
<dbReference type="Proteomes" id="UP000095766">
    <property type="component" value="Unassembled WGS sequence"/>
</dbReference>
<evidence type="ECO:0000256" key="1">
    <source>
        <dbReference type="SAM" id="Phobius"/>
    </source>
</evidence>
<keyword evidence="1" id="KW-0472">Membrane</keyword>
<dbReference type="AlphaFoldDB" id="A0A174I4J8"/>
<evidence type="ECO:0000313" key="2">
    <source>
        <dbReference type="EMBL" id="CUO82074.1"/>
    </source>
</evidence>
<feature type="transmembrane region" description="Helical" evidence="1">
    <location>
        <begin position="6"/>
        <end position="25"/>
    </location>
</feature>
<organism evidence="2 3">
    <name type="scientific">Bacteroides uniformis</name>
    <dbReference type="NCBI Taxonomy" id="820"/>
    <lineage>
        <taxon>Bacteria</taxon>
        <taxon>Pseudomonadati</taxon>
        <taxon>Bacteroidota</taxon>
        <taxon>Bacteroidia</taxon>
        <taxon>Bacteroidales</taxon>
        <taxon>Bacteroidaceae</taxon>
        <taxon>Bacteroides</taxon>
    </lineage>
</organism>
<name>A0A174I4J8_BACUN</name>
<reference evidence="2 3" key="1">
    <citation type="submission" date="2015-09" db="EMBL/GenBank/DDBJ databases">
        <authorList>
            <consortium name="Pathogen Informatics"/>
        </authorList>
    </citation>
    <scope>NUCLEOTIDE SEQUENCE [LARGE SCALE GENOMIC DNA]</scope>
    <source>
        <strain evidence="2 3">2789STDY5834898</strain>
    </source>
</reference>
<protein>
    <submittedName>
        <fullName evidence="2">Uncharacterized protein</fullName>
    </submittedName>
</protein>
<keyword evidence="1" id="KW-0812">Transmembrane</keyword>
<sequence>MGELIVFIVVFYVIGKILKAIFGGFSKSDYHHDR</sequence>
<evidence type="ECO:0000313" key="3">
    <source>
        <dbReference type="Proteomes" id="UP000095766"/>
    </source>
</evidence>
<accession>A0A174I4J8</accession>
<gene>
    <name evidence="2" type="ORF">ERS852510_00194</name>
</gene>
<proteinExistence type="predicted"/>
<dbReference type="EMBL" id="CZAO01000001">
    <property type="protein sequence ID" value="CUO82074.1"/>
    <property type="molecule type" value="Genomic_DNA"/>
</dbReference>